<dbReference type="InParanoid" id="A0A0D1CRM8"/>
<gene>
    <name evidence="2" type="ORF">UMAG_02601</name>
</gene>
<dbReference type="EMBL" id="CM003145">
    <property type="protein sequence ID" value="KIS69253.1"/>
    <property type="molecule type" value="Genomic_DNA"/>
</dbReference>
<dbReference type="Proteomes" id="UP000000561">
    <property type="component" value="Chromosome 6"/>
</dbReference>
<dbReference type="VEuPathDB" id="FungiDB:UMAG_02601"/>
<reference evidence="2 3" key="1">
    <citation type="journal article" date="2006" name="Nature">
        <title>Insights from the genome of the biotrophic fungal plant pathogen Ustilago maydis.</title>
        <authorList>
            <person name="Kamper J."/>
            <person name="Kahmann R."/>
            <person name="Bolker M."/>
            <person name="Ma L.J."/>
            <person name="Brefort T."/>
            <person name="Saville B.J."/>
            <person name="Banuett F."/>
            <person name="Kronstad J.W."/>
            <person name="Gold S.E."/>
            <person name="Muller O."/>
            <person name="Perlin M.H."/>
            <person name="Wosten H.A."/>
            <person name="de Vries R."/>
            <person name="Ruiz-Herrera J."/>
            <person name="Reynaga-Pena C.G."/>
            <person name="Snetselaar K."/>
            <person name="McCann M."/>
            <person name="Perez-Martin J."/>
            <person name="Feldbrugge M."/>
            <person name="Basse C.W."/>
            <person name="Steinberg G."/>
            <person name="Ibeas J.I."/>
            <person name="Holloman W."/>
            <person name="Guzman P."/>
            <person name="Farman M."/>
            <person name="Stajich J.E."/>
            <person name="Sentandreu R."/>
            <person name="Gonzalez-Prieto J.M."/>
            <person name="Kennell J.C."/>
            <person name="Molina L."/>
            <person name="Schirawski J."/>
            <person name="Mendoza-Mendoza A."/>
            <person name="Greilinger D."/>
            <person name="Munch K."/>
            <person name="Rossel N."/>
            <person name="Scherer M."/>
            <person name="Vranes M."/>
            <person name="Ladendorf O."/>
            <person name="Vincon V."/>
            <person name="Fuchs U."/>
            <person name="Sandrock B."/>
            <person name="Meng S."/>
            <person name="Ho E.C."/>
            <person name="Cahill M.J."/>
            <person name="Boyce K.J."/>
            <person name="Klose J."/>
            <person name="Klosterman S.J."/>
            <person name="Deelstra H.J."/>
            <person name="Ortiz-Castellanos L."/>
            <person name="Li W."/>
            <person name="Sanchez-Alonso P."/>
            <person name="Schreier P.H."/>
            <person name="Hauser-Hahn I."/>
            <person name="Vaupel M."/>
            <person name="Koopmann E."/>
            <person name="Friedrich G."/>
            <person name="Voss H."/>
            <person name="Schluter T."/>
            <person name="Margolis J."/>
            <person name="Platt D."/>
            <person name="Swimmer C."/>
            <person name="Gnirke A."/>
            <person name="Chen F."/>
            <person name="Vysotskaia V."/>
            <person name="Mannhaupt G."/>
            <person name="Guldener U."/>
            <person name="Munsterkotter M."/>
            <person name="Haase D."/>
            <person name="Oesterheld M."/>
            <person name="Mewes H.W."/>
            <person name="Mauceli E.W."/>
            <person name="DeCaprio D."/>
            <person name="Wade C.M."/>
            <person name="Butler J."/>
            <person name="Young S."/>
            <person name="Jaffe D.B."/>
            <person name="Calvo S."/>
            <person name="Nusbaum C."/>
            <person name="Galagan J."/>
            <person name="Birren B.W."/>
        </authorList>
    </citation>
    <scope>NUCLEOTIDE SEQUENCE [LARGE SCALE GENOMIC DNA]</scope>
    <source>
        <strain evidence="3">DSM 14603 / FGSC 9021 / UM521</strain>
    </source>
</reference>
<sequence length="101" mass="11311">MKPTDGQTRRKATVNIRDSGSGLEPTRPCSVLSSQCSVLSAQCSVFSGSAPQDIHKSRMEEKRGFWQGSSLKRERWRAVRLDPCRCKVIQDLVGTRTAMRN</sequence>
<dbReference type="GeneID" id="23563313"/>
<evidence type="ECO:0000313" key="3">
    <source>
        <dbReference type="Proteomes" id="UP000000561"/>
    </source>
</evidence>
<dbReference type="AlphaFoldDB" id="A0A0D1CRM8"/>
<organism evidence="2 3">
    <name type="scientific">Mycosarcoma maydis</name>
    <name type="common">Corn smut fungus</name>
    <name type="synonym">Ustilago maydis</name>
    <dbReference type="NCBI Taxonomy" id="5270"/>
    <lineage>
        <taxon>Eukaryota</taxon>
        <taxon>Fungi</taxon>
        <taxon>Dikarya</taxon>
        <taxon>Basidiomycota</taxon>
        <taxon>Ustilaginomycotina</taxon>
        <taxon>Ustilaginomycetes</taxon>
        <taxon>Ustilaginales</taxon>
        <taxon>Ustilaginaceae</taxon>
        <taxon>Mycosarcoma</taxon>
    </lineage>
</organism>
<protein>
    <submittedName>
        <fullName evidence="2">Uncharacterized protein</fullName>
    </submittedName>
</protein>
<name>A0A0D1CRM8_MYCMD</name>
<keyword evidence="3" id="KW-1185">Reference proteome</keyword>
<proteinExistence type="predicted"/>
<evidence type="ECO:0000313" key="2">
    <source>
        <dbReference type="EMBL" id="KIS69253.1"/>
    </source>
</evidence>
<dbReference type="KEGG" id="uma:UMAG_02601"/>
<feature type="region of interest" description="Disordered" evidence="1">
    <location>
        <begin position="1"/>
        <end position="25"/>
    </location>
</feature>
<dbReference type="RefSeq" id="XP_011389002.1">
    <property type="nucleotide sequence ID" value="XM_011390700.1"/>
</dbReference>
<evidence type="ECO:0000256" key="1">
    <source>
        <dbReference type="SAM" id="MobiDB-lite"/>
    </source>
</evidence>
<accession>A0A0D1CRM8</accession>